<evidence type="ECO:0000259" key="7">
    <source>
        <dbReference type="PROSITE" id="PS51019"/>
    </source>
</evidence>
<dbReference type="GO" id="GO:0016020">
    <property type="term" value="C:membrane"/>
    <property type="evidence" value="ECO:0007669"/>
    <property type="project" value="TreeGrafter"/>
</dbReference>
<dbReference type="InterPro" id="IPR042307">
    <property type="entry name" value="Reeler_sf"/>
</dbReference>
<sequence length="158" mass="17020">MIKLVILVASFAATAWGFSAGAPLSVCDDMLPKHPVDPQKSTMPYKITINKEEVGPGGEVEIKVGGKFFLGVLLQVRNEKNKAVGTFPIPGNDKYFKAIDCHGNKGSSATHKNKEPKKDITFIWQAPKTPGKYTVYATVAQDGGVFWVAKPSGTIKVA</sequence>
<evidence type="ECO:0000256" key="3">
    <source>
        <dbReference type="ARBA" id="ARBA00022588"/>
    </source>
</evidence>
<evidence type="ECO:0000313" key="9">
    <source>
        <dbReference type="RefSeq" id="XP_030746735.1"/>
    </source>
</evidence>
<feature type="domain" description="Reelin" evidence="7">
    <location>
        <begin position="4"/>
        <end position="158"/>
    </location>
</feature>
<organism evidence="8 9">
    <name type="scientific">Sitophilus oryzae</name>
    <name type="common">Rice weevil</name>
    <name type="synonym">Curculio oryzae</name>
    <dbReference type="NCBI Taxonomy" id="7048"/>
    <lineage>
        <taxon>Eukaryota</taxon>
        <taxon>Metazoa</taxon>
        <taxon>Ecdysozoa</taxon>
        <taxon>Arthropoda</taxon>
        <taxon>Hexapoda</taxon>
        <taxon>Insecta</taxon>
        <taxon>Pterygota</taxon>
        <taxon>Neoptera</taxon>
        <taxon>Endopterygota</taxon>
        <taxon>Coleoptera</taxon>
        <taxon>Polyphaga</taxon>
        <taxon>Cucujiformia</taxon>
        <taxon>Curculionidae</taxon>
        <taxon>Dryophthorinae</taxon>
        <taxon>Sitophilus</taxon>
    </lineage>
</organism>
<evidence type="ECO:0000256" key="5">
    <source>
        <dbReference type="ARBA" id="ARBA00023022"/>
    </source>
</evidence>
<name>A0A6J2X6W3_SITOR</name>
<dbReference type="GO" id="GO:0042832">
    <property type="term" value="P:defense response to protozoan"/>
    <property type="evidence" value="ECO:0007669"/>
    <property type="project" value="UniProtKB-ARBA"/>
</dbReference>
<dbReference type="GO" id="GO:0045087">
    <property type="term" value="P:innate immune response"/>
    <property type="evidence" value="ECO:0007669"/>
    <property type="project" value="UniProtKB-KW"/>
</dbReference>
<dbReference type="PANTHER" id="PTHR45828">
    <property type="entry name" value="CYTOCHROME B561/FERRIC REDUCTASE TRANSMEMBRANE"/>
    <property type="match status" value="1"/>
</dbReference>
<evidence type="ECO:0000256" key="4">
    <source>
        <dbReference type="ARBA" id="ARBA00022859"/>
    </source>
</evidence>
<feature type="signal peptide" evidence="6">
    <location>
        <begin position="1"/>
        <end position="17"/>
    </location>
</feature>
<keyword evidence="4" id="KW-0391">Immunity</keyword>
<dbReference type="Proteomes" id="UP000504635">
    <property type="component" value="Unplaced"/>
</dbReference>
<dbReference type="InterPro" id="IPR051237">
    <property type="entry name" value="Ferric-chelate_Red/DefProt"/>
</dbReference>
<evidence type="ECO:0000256" key="1">
    <source>
        <dbReference type="ARBA" id="ARBA00008501"/>
    </source>
</evidence>
<dbReference type="GeneID" id="115875419"/>
<dbReference type="RefSeq" id="XP_030746735.1">
    <property type="nucleotide sequence ID" value="XM_030890875.1"/>
</dbReference>
<dbReference type="PROSITE" id="PS51019">
    <property type="entry name" value="REELIN"/>
    <property type="match status" value="1"/>
</dbReference>
<dbReference type="FunCoup" id="A0A6J2X6W3">
    <property type="interactions" value="4"/>
</dbReference>
<dbReference type="AlphaFoldDB" id="A0A6J2X6W3"/>
<protein>
    <submittedName>
        <fullName evidence="9">Defense protein Hdd11</fullName>
    </submittedName>
</protein>
<dbReference type="FunFam" id="2.60.40.4060:FF:000003">
    <property type="entry name" value="Ferric chelate reductase 1"/>
    <property type="match status" value="1"/>
</dbReference>
<accession>A0A6J2X6W3</accession>
<feature type="chain" id="PRO_5026662592" evidence="6">
    <location>
        <begin position="18"/>
        <end position="158"/>
    </location>
</feature>
<dbReference type="InParanoid" id="A0A6J2X6W3"/>
<keyword evidence="8" id="KW-1185">Reference proteome</keyword>
<dbReference type="GO" id="GO:0042742">
    <property type="term" value="P:defense response to bacterium"/>
    <property type="evidence" value="ECO:0007669"/>
    <property type="project" value="UniProtKB-KW"/>
</dbReference>
<dbReference type="Pfam" id="PF02014">
    <property type="entry name" value="Reeler"/>
    <property type="match status" value="1"/>
</dbReference>
<keyword evidence="2" id="KW-0929">Antimicrobial</keyword>
<dbReference type="CDD" id="cd08544">
    <property type="entry name" value="Reeler"/>
    <property type="match status" value="1"/>
</dbReference>
<dbReference type="PANTHER" id="PTHR45828:SF33">
    <property type="entry name" value="DOMON DOMAIN-CONTAINING PROTEIN"/>
    <property type="match status" value="1"/>
</dbReference>
<keyword evidence="6" id="KW-0732">Signal</keyword>
<proteinExistence type="inferred from homology"/>
<evidence type="ECO:0000313" key="8">
    <source>
        <dbReference type="Proteomes" id="UP000504635"/>
    </source>
</evidence>
<keyword evidence="5" id="KW-0044">Antibiotic</keyword>
<dbReference type="OrthoDB" id="6418377at2759"/>
<reference evidence="9" key="1">
    <citation type="submission" date="2025-08" db="UniProtKB">
        <authorList>
            <consortium name="RefSeq"/>
        </authorList>
    </citation>
    <scope>IDENTIFICATION</scope>
    <source>
        <tissue evidence="9">Gonads</tissue>
    </source>
</reference>
<dbReference type="Gene3D" id="2.60.40.4060">
    <property type="entry name" value="Reeler domain"/>
    <property type="match status" value="1"/>
</dbReference>
<dbReference type="KEGG" id="soy:115875419"/>
<comment type="similarity">
    <text evidence="1">Belongs to the insect defense protein family.</text>
</comment>
<keyword evidence="3" id="KW-0399">Innate immunity</keyword>
<dbReference type="InterPro" id="IPR002861">
    <property type="entry name" value="Reeler_dom"/>
</dbReference>
<evidence type="ECO:0000256" key="2">
    <source>
        <dbReference type="ARBA" id="ARBA00022529"/>
    </source>
</evidence>
<evidence type="ECO:0000256" key="6">
    <source>
        <dbReference type="SAM" id="SignalP"/>
    </source>
</evidence>
<gene>
    <name evidence="9" type="primary">LOC115875419</name>
</gene>